<dbReference type="InterPro" id="IPR002509">
    <property type="entry name" value="NODB_dom"/>
</dbReference>
<evidence type="ECO:0000313" key="2">
    <source>
        <dbReference type="EMBL" id="OEF98791.1"/>
    </source>
</evidence>
<dbReference type="InterPro" id="IPR050248">
    <property type="entry name" value="Polysacc_deacetylase_ArnD"/>
</dbReference>
<dbReference type="CDD" id="cd10950">
    <property type="entry name" value="CE4_BsYlxY_like"/>
    <property type="match status" value="1"/>
</dbReference>
<proteinExistence type="predicted"/>
<dbReference type="PROSITE" id="PS51677">
    <property type="entry name" value="NODB"/>
    <property type="match status" value="1"/>
</dbReference>
<protein>
    <recommendedName>
        <fullName evidence="1">NodB homology domain-containing protein</fullName>
    </recommendedName>
</protein>
<dbReference type="GO" id="GO:0016810">
    <property type="term" value="F:hydrolase activity, acting on carbon-nitrogen (but not peptide) bonds"/>
    <property type="evidence" value="ECO:0007669"/>
    <property type="project" value="InterPro"/>
</dbReference>
<name>A0A1E5G6J6_9FIRM</name>
<organism evidence="2 3">
    <name type="scientific">Desulfuribacillus alkaliarsenatis</name>
    <dbReference type="NCBI Taxonomy" id="766136"/>
    <lineage>
        <taxon>Bacteria</taxon>
        <taxon>Bacillati</taxon>
        <taxon>Bacillota</taxon>
        <taxon>Desulfuribacillia</taxon>
        <taxon>Desulfuribacillales</taxon>
        <taxon>Desulfuribacillaceae</taxon>
        <taxon>Desulfuribacillus</taxon>
    </lineage>
</organism>
<evidence type="ECO:0000259" key="1">
    <source>
        <dbReference type="PROSITE" id="PS51677"/>
    </source>
</evidence>
<dbReference type="STRING" id="766136.BHF68_03060"/>
<dbReference type="SUPFAM" id="SSF88713">
    <property type="entry name" value="Glycoside hydrolase/deacetylase"/>
    <property type="match status" value="1"/>
</dbReference>
<keyword evidence="3" id="KW-1185">Reference proteome</keyword>
<dbReference type="AlphaFoldDB" id="A0A1E5G6J6"/>
<comment type="caution">
    <text evidence="2">The sequence shown here is derived from an EMBL/GenBank/DDBJ whole genome shotgun (WGS) entry which is preliminary data.</text>
</comment>
<reference evidence="2 3" key="1">
    <citation type="submission" date="2016-09" db="EMBL/GenBank/DDBJ databases">
        <title>Draft genome sequence for the type strain of Desulfuribacillus alkaliarsenatis AHT28, an obligately anaerobic, sulfidogenic bacterium isolated from Russian soda lake sediments.</title>
        <authorList>
            <person name="Abin C.A."/>
            <person name="Hollibaugh J.T."/>
        </authorList>
    </citation>
    <scope>NUCLEOTIDE SEQUENCE [LARGE SCALE GENOMIC DNA]</scope>
    <source>
        <strain evidence="2 3">AHT28</strain>
    </source>
</reference>
<evidence type="ECO:0000313" key="3">
    <source>
        <dbReference type="Proteomes" id="UP000094296"/>
    </source>
</evidence>
<dbReference type="GO" id="GO:0005975">
    <property type="term" value="P:carbohydrate metabolic process"/>
    <property type="evidence" value="ECO:0007669"/>
    <property type="project" value="InterPro"/>
</dbReference>
<dbReference type="GO" id="GO:0016020">
    <property type="term" value="C:membrane"/>
    <property type="evidence" value="ECO:0007669"/>
    <property type="project" value="TreeGrafter"/>
</dbReference>
<feature type="domain" description="NodB homology" evidence="1">
    <location>
        <begin position="123"/>
        <end position="300"/>
    </location>
</feature>
<dbReference type="PANTHER" id="PTHR10587:SF80">
    <property type="entry name" value="CHITOOLIGOSACCHARIDE DEACETYLASE"/>
    <property type="match status" value="1"/>
</dbReference>
<dbReference type="Proteomes" id="UP000094296">
    <property type="component" value="Unassembled WGS sequence"/>
</dbReference>
<dbReference type="InterPro" id="IPR011330">
    <property type="entry name" value="Glyco_hydro/deAcase_b/a-brl"/>
</dbReference>
<sequence length="323" mass="37008">MIIVIESTWNVSDRLQRSIFGVSMGVTLEGVTIQRHLDHEIRNFIESYAREKKFEAENARIDSIWKGIPGINGIEVDIEKTLNKALSAKRNEDVQFQYRQWEPEVQLKDLGAVPIYRGNSQKQAMALMINVSWGTEWIENILEILEENNVKVTFFVAGDWVEKNHEMLLRIYFAGHEIGSHAYTHRNMSTLDKRELAWEMQKTDQIIQKTLPHITTRLFAPPSGDFNQQVVDVAHSLDKYTVLWTLDTIDWQRPAPSTIVNRIVPKAENGALVLMHPTEPTVEALKTMIPKLSEKGYKLLTVSELLSSQRNDIAIQSDTIGFP</sequence>
<dbReference type="PANTHER" id="PTHR10587">
    <property type="entry name" value="GLYCOSYL TRANSFERASE-RELATED"/>
    <property type="match status" value="1"/>
</dbReference>
<dbReference type="Pfam" id="PF01522">
    <property type="entry name" value="Polysacc_deac_1"/>
    <property type="match status" value="1"/>
</dbReference>
<accession>A0A1E5G6J6</accession>
<dbReference type="EMBL" id="MIJE01000001">
    <property type="protein sequence ID" value="OEF98791.1"/>
    <property type="molecule type" value="Genomic_DNA"/>
</dbReference>
<gene>
    <name evidence="2" type="ORF">BHF68_03060</name>
</gene>
<dbReference type="Gene3D" id="3.20.20.370">
    <property type="entry name" value="Glycoside hydrolase/deacetylase"/>
    <property type="match status" value="1"/>
</dbReference>